<evidence type="ECO:0000313" key="1">
    <source>
        <dbReference type="EMBL" id="KKL19499.1"/>
    </source>
</evidence>
<protein>
    <submittedName>
        <fullName evidence="1">Uncharacterized protein</fullName>
    </submittedName>
</protein>
<dbReference type="AlphaFoldDB" id="A0A0F9BC53"/>
<organism evidence="1">
    <name type="scientific">marine sediment metagenome</name>
    <dbReference type="NCBI Taxonomy" id="412755"/>
    <lineage>
        <taxon>unclassified sequences</taxon>
        <taxon>metagenomes</taxon>
        <taxon>ecological metagenomes</taxon>
    </lineage>
</organism>
<gene>
    <name evidence="1" type="ORF">LCGC14_2464870</name>
</gene>
<accession>A0A0F9BC53</accession>
<proteinExistence type="predicted"/>
<comment type="caution">
    <text evidence="1">The sequence shown here is derived from an EMBL/GenBank/DDBJ whole genome shotgun (WGS) entry which is preliminary data.</text>
</comment>
<dbReference type="EMBL" id="LAZR01038467">
    <property type="protein sequence ID" value="KKL19499.1"/>
    <property type="molecule type" value="Genomic_DNA"/>
</dbReference>
<reference evidence="1" key="1">
    <citation type="journal article" date="2015" name="Nature">
        <title>Complex archaea that bridge the gap between prokaryotes and eukaryotes.</title>
        <authorList>
            <person name="Spang A."/>
            <person name="Saw J.H."/>
            <person name="Jorgensen S.L."/>
            <person name="Zaremba-Niedzwiedzka K."/>
            <person name="Martijn J."/>
            <person name="Lind A.E."/>
            <person name="van Eijk R."/>
            <person name="Schleper C."/>
            <person name="Guy L."/>
            <person name="Ettema T.J."/>
        </authorList>
    </citation>
    <scope>NUCLEOTIDE SEQUENCE</scope>
</reference>
<sequence>MKDSSKVLIIHYSHAQYPDDDIDNTISPLITAIVIRSLDDQINEHFSIHYEAYKAGIIKEEISDLLRELELQVLKSFNRFVMRHNEYTWIHWEMKNIHFGFPAIKHRFDKLFDGTKESLHEIPSHKNVNLYSVLENMYGSEFVELPDSLASIIKLNSKSKVLPSDYLNVDYEGVEFEKQNYSVILKSLDCKVASIRSFLQKYSSNNKVKVYKRNLST</sequence>
<name>A0A0F9BC53_9ZZZZ</name>